<comment type="caution">
    <text evidence="1">The sequence shown here is derived from an EMBL/GenBank/DDBJ whole genome shotgun (WGS) entry which is preliminary data.</text>
</comment>
<evidence type="ECO:0000313" key="2">
    <source>
        <dbReference type="Proteomes" id="UP001604336"/>
    </source>
</evidence>
<proteinExistence type="predicted"/>
<dbReference type="AlphaFoldDB" id="A0ABD1Q0H2"/>
<gene>
    <name evidence="1" type="ORF">Adt_37802</name>
</gene>
<sequence>MFQTPNNDGLYLGSLKELETLENFDTRVCNVGDLGEMKKLRHLSSTVDGNLEDLKQIVHYMNTTSDHANFLRPLITVKNIDCFTEERHSVFRKLINCQILHTLYMDGHLGQIPPHYLITSSLTEIVLIGSQLKEDPMTTLDKLPEIAGTRIARRRICGEENEMLCTWFPGT</sequence>
<protein>
    <submittedName>
        <fullName evidence="1">Apoptotic ATPase</fullName>
    </submittedName>
</protein>
<evidence type="ECO:0000313" key="1">
    <source>
        <dbReference type="EMBL" id="KAL2469666.1"/>
    </source>
</evidence>
<organism evidence="1 2">
    <name type="scientific">Abeliophyllum distichum</name>
    <dbReference type="NCBI Taxonomy" id="126358"/>
    <lineage>
        <taxon>Eukaryota</taxon>
        <taxon>Viridiplantae</taxon>
        <taxon>Streptophyta</taxon>
        <taxon>Embryophyta</taxon>
        <taxon>Tracheophyta</taxon>
        <taxon>Spermatophyta</taxon>
        <taxon>Magnoliopsida</taxon>
        <taxon>eudicotyledons</taxon>
        <taxon>Gunneridae</taxon>
        <taxon>Pentapetalae</taxon>
        <taxon>asterids</taxon>
        <taxon>lamiids</taxon>
        <taxon>Lamiales</taxon>
        <taxon>Oleaceae</taxon>
        <taxon>Forsythieae</taxon>
        <taxon>Abeliophyllum</taxon>
    </lineage>
</organism>
<name>A0ABD1Q0H2_9LAMI</name>
<keyword evidence="2" id="KW-1185">Reference proteome</keyword>
<dbReference type="EMBL" id="JBFOLK010000012">
    <property type="protein sequence ID" value="KAL2469666.1"/>
    <property type="molecule type" value="Genomic_DNA"/>
</dbReference>
<reference evidence="2" key="1">
    <citation type="submission" date="2024-07" db="EMBL/GenBank/DDBJ databases">
        <title>Two chromosome-level genome assemblies of Korean endemic species Abeliophyllum distichum and Forsythia ovata (Oleaceae).</title>
        <authorList>
            <person name="Jang H."/>
        </authorList>
    </citation>
    <scope>NUCLEOTIDE SEQUENCE [LARGE SCALE GENOMIC DNA]</scope>
</reference>
<accession>A0ABD1Q0H2</accession>
<dbReference type="Proteomes" id="UP001604336">
    <property type="component" value="Unassembled WGS sequence"/>
</dbReference>
<dbReference type="SUPFAM" id="SSF52058">
    <property type="entry name" value="L domain-like"/>
    <property type="match status" value="1"/>
</dbReference>